<evidence type="ECO:0000313" key="10">
    <source>
        <dbReference type="EMBL" id="USQ81856.1"/>
    </source>
</evidence>
<dbReference type="PANTHER" id="PTHR24221">
    <property type="entry name" value="ATP-BINDING CASSETTE SUB-FAMILY B"/>
    <property type="match status" value="1"/>
</dbReference>
<evidence type="ECO:0000256" key="3">
    <source>
        <dbReference type="ARBA" id="ARBA00022741"/>
    </source>
</evidence>
<evidence type="ECO:0000256" key="1">
    <source>
        <dbReference type="ARBA" id="ARBA00004651"/>
    </source>
</evidence>
<protein>
    <submittedName>
        <fullName evidence="10">NHLP bacteriocin export ABC transporter permease/ATPase subunit</fullName>
    </submittedName>
</protein>
<accession>A0ABY4YYN5</accession>
<feature type="transmembrane region" description="Helical" evidence="7">
    <location>
        <begin position="468"/>
        <end position="490"/>
    </location>
</feature>
<dbReference type="PANTHER" id="PTHR24221:SF654">
    <property type="entry name" value="ATP-BINDING CASSETTE SUB-FAMILY B MEMBER 6"/>
    <property type="match status" value="1"/>
</dbReference>
<keyword evidence="5 7" id="KW-1133">Transmembrane helix</keyword>
<reference evidence="10" key="1">
    <citation type="submission" date="2022-06" db="EMBL/GenBank/DDBJ databases">
        <title>Ornithinimicrobium HY1793.</title>
        <authorList>
            <person name="Huang Y."/>
        </authorList>
    </citation>
    <scope>NUCLEOTIDE SEQUENCE</scope>
    <source>
        <strain evidence="10">HY1793</strain>
    </source>
</reference>
<dbReference type="RefSeq" id="WP_252595392.1">
    <property type="nucleotide sequence ID" value="NZ_CP099489.1"/>
</dbReference>
<name>A0ABY4YYN5_9MICO</name>
<dbReference type="PROSITE" id="PS50893">
    <property type="entry name" value="ABC_TRANSPORTER_2"/>
    <property type="match status" value="1"/>
</dbReference>
<feature type="domain" description="ABC transporter" evidence="8">
    <location>
        <begin position="740"/>
        <end position="972"/>
    </location>
</feature>
<dbReference type="InterPro" id="IPR017871">
    <property type="entry name" value="ABC_transporter-like_CS"/>
</dbReference>
<dbReference type="Gene3D" id="3.40.50.300">
    <property type="entry name" value="P-loop containing nucleotide triphosphate hydrolases"/>
    <property type="match status" value="1"/>
</dbReference>
<dbReference type="SUPFAM" id="SSF90123">
    <property type="entry name" value="ABC transporter transmembrane region"/>
    <property type="match status" value="1"/>
</dbReference>
<proteinExistence type="predicted"/>
<keyword evidence="3" id="KW-0547">Nucleotide-binding</keyword>
<evidence type="ECO:0000256" key="7">
    <source>
        <dbReference type="SAM" id="Phobius"/>
    </source>
</evidence>
<dbReference type="InterPro" id="IPR022515">
    <property type="entry name" value="NHPM_micro_ABC2"/>
</dbReference>
<evidence type="ECO:0000259" key="8">
    <source>
        <dbReference type="PROSITE" id="PS50893"/>
    </source>
</evidence>
<evidence type="ECO:0000259" key="9">
    <source>
        <dbReference type="PROSITE" id="PS50929"/>
    </source>
</evidence>
<keyword evidence="2 7" id="KW-0812">Transmembrane</keyword>
<feature type="transmembrane region" description="Helical" evidence="7">
    <location>
        <begin position="538"/>
        <end position="561"/>
    </location>
</feature>
<dbReference type="SMART" id="SM00382">
    <property type="entry name" value="AAA"/>
    <property type="match status" value="1"/>
</dbReference>
<sequence length="976" mass="105686">MSTADERGRDLSALLGEATEVAWSEQDVLLATSPEEWLIVESGQVDLFLVTIKDGTTHGPWRSLCRLGAGGVVAGPVAGPRHRILLRRVEDATVQSVVLPSLRTAVRAELAEHDDSSPALEALASGVESTVRAIAHGLRSGPPPRDFVALSSGSRLELQAGDMARSVEGLLWVDVTDGHVQVNGQLEQSHRTGDVLCLTRQDWLTMRGVTRLSTADTHEIIANDQVWRRLVTHYTRFLYAIDRSAEHEERAALERLERISDRDAQVLDTVRAENDRLMQTEANADPVAGHGVVAGHVSAVQRVLRVLHAPTDVPPEVVHRRDITDFDDLGSGGWVRTRPLKLEGQWWTEQMGPLVGYWGLDHLPAAFVPYEGGYLVEASWLDTPVRVTRENKHQAGKAAWVVYPRLPADVSTVKGLLRHGLSGLRSEFWLFGTMATLVGLLGLLTPILNGQVLGSFVASANRSMIIQGGLAVIASALVAGAFSIVQNLAILRIQGSMTAKTQTGVWSRLMDLPVTFFHKYSSGRLGTIVLSVKAAEEVLSGVVVAAALGLIVASANLLLIFYYSLQLALVGVGLVVVALAVCWLAGRRLMAVEEERYEADQQLSAMSYETLSAISKIRGAAAEERAFLRWSVQQRAVQAKQLESRRIQDVVTVFNGMYPVLALAAVFTTANMLSTAVPLPALLSFMTAFTLLLNALLQFTGSVLTAAAMVPMMGSLRPILEAETETGLRKAHPGDLNGQVTLRQVSFRYGADGPLVLEDVNLDIRPGEFVAIVGASGSGKSTIIRLLLGFERPHSGSILFDGQDLGELDLAAVRRQCGVVLQSGALMPGDIRDNIAGGGRYTEDDIWEAAEMAGLADVIKEMPMGLSTVVNETSHGLSGGQIQRLMIARALVNRPRIVIFDEATSALDNPTQQIVAEATHQLNATRLVVAHRLSTVRDADRIFVMEDGKVVQEGTYEELMETEEGVFAGLARRQAS</sequence>
<feature type="transmembrane region" description="Helical" evidence="7">
    <location>
        <begin position="428"/>
        <end position="448"/>
    </location>
</feature>
<keyword evidence="6 7" id="KW-0472">Membrane</keyword>
<evidence type="ECO:0000256" key="4">
    <source>
        <dbReference type="ARBA" id="ARBA00022840"/>
    </source>
</evidence>
<dbReference type="InterPro" id="IPR036640">
    <property type="entry name" value="ABC1_TM_sf"/>
</dbReference>
<dbReference type="NCBIfam" id="TIGR03797">
    <property type="entry name" value="NHLM_micro_ABC2"/>
    <property type="match status" value="1"/>
</dbReference>
<dbReference type="EMBL" id="CP099489">
    <property type="protein sequence ID" value="USQ81856.1"/>
    <property type="molecule type" value="Genomic_DNA"/>
</dbReference>
<comment type="subcellular location">
    <subcellularLocation>
        <location evidence="1">Cell membrane</location>
        <topology evidence="1">Multi-pass membrane protein</topology>
    </subcellularLocation>
</comment>
<keyword evidence="4" id="KW-0067">ATP-binding</keyword>
<feature type="transmembrane region" description="Helical" evidence="7">
    <location>
        <begin position="650"/>
        <end position="670"/>
    </location>
</feature>
<organism evidence="10 11">
    <name type="scientific">Ornithinimicrobium faecis</name>
    <dbReference type="NCBI Taxonomy" id="2934158"/>
    <lineage>
        <taxon>Bacteria</taxon>
        <taxon>Bacillati</taxon>
        <taxon>Actinomycetota</taxon>
        <taxon>Actinomycetes</taxon>
        <taxon>Micrococcales</taxon>
        <taxon>Ornithinimicrobiaceae</taxon>
        <taxon>Ornithinimicrobium</taxon>
    </lineage>
</organism>
<dbReference type="PROSITE" id="PS50929">
    <property type="entry name" value="ABC_TM1F"/>
    <property type="match status" value="1"/>
</dbReference>
<dbReference type="Gene3D" id="1.20.1560.10">
    <property type="entry name" value="ABC transporter type 1, transmembrane domain"/>
    <property type="match status" value="1"/>
</dbReference>
<evidence type="ECO:0000256" key="5">
    <source>
        <dbReference type="ARBA" id="ARBA00022989"/>
    </source>
</evidence>
<dbReference type="Pfam" id="PF00005">
    <property type="entry name" value="ABC_tran"/>
    <property type="match status" value="1"/>
</dbReference>
<dbReference type="InterPro" id="IPR039421">
    <property type="entry name" value="Type_1_exporter"/>
</dbReference>
<gene>
    <name evidence="10" type="ORF">NF556_09490</name>
</gene>
<dbReference type="PROSITE" id="PS00211">
    <property type="entry name" value="ABC_TRANSPORTER_1"/>
    <property type="match status" value="1"/>
</dbReference>
<dbReference type="InterPro" id="IPR003439">
    <property type="entry name" value="ABC_transporter-like_ATP-bd"/>
</dbReference>
<dbReference type="InterPro" id="IPR011527">
    <property type="entry name" value="ABC1_TM_dom"/>
</dbReference>
<dbReference type="SUPFAM" id="SSF52540">
    <property type="entry name" value="P-loop containing nucleoside triphosphate hydrolases"/>
    <property type="match status" value="1"/>
</dbReference>
<dbReference type="Proteomes" id="UP001056455">
    <property type="component" value="Chromosome"/>
</dbReference>
<evidence type="ECO:0000256" key="6">
    <source>
        <dbReference type="ARBA" id="ARBA00023136"/>
    </source>
</evidence>
<dbReference type="Pfam" id="PF00664">
    <property type="entry name" value="ABC_membrane"/>
    <property type="match status" value="1"/>
</dbReference>
<feature type="transmembrane region" description="Helical" evidence="7">
    <location>
        <begin position="682"/>
        <end position="710"/>
    </location>
</feature>
<dbReference type="InterPro" id="IPR027417">
    <property type="entry name" value="P-loop_NTPase"/>
</dbReference>
<dbReference type="InterPro" id="IPR003593">
    <property type="entry name" value="AAA+_ATPase"/>
</dbReference>
<feature type="transmembrane region" description="Helical" evidence="7">
    <location>
        <begin position="567"/>
        <end position="586"/>
    </location>
</feature>
<feature type="domain" description="ABC transmembrane type-1" evidence="9">
    <location>
        <begin position="429"/>
        <end position="708"/>
    </location>
</feature>
<evidence type="ECO:0000313" key="11">
    <source>
        <dbReference type="Proteomes" id="UP001056455"/>
    </source>
</evidence>
<keyword evidence="11" id="KW-1185">Reference proteome</keyword>
<evidence type="ECO:0000256" key="2">
    <source>
        <dbReference type="ARBA" id="ARBA00022692"/>
    </source>
</evidence>